<dbReference type="STRING" id="27835.A0A158QZ33"/>
<accession>A0A158QZ33</accession>
<keyword evidence="3" id="KW-1185">Reference proteome</keyword>
<reference evidence="4" key="1">
    <citation type="submission" date="2016-04" db="UniProtKB">
        <authorList>
            <consortium name="WormBaseParasite"/>
        </authorList>
    </citation>
    <scope>IDENTIFICATION</scope>
</reference>
<proteinExistence type="predicted"/>
<dbReference type="Proteomes" id="UP000271162">
    <property type="component" value="Unassembled WGS sequence"/>
</dbReference>
<sequence>MLTTCLQNLKAFVKTISIVQQRHLDSSRLSEQHQRQQQQQQQLQARASIKIANYNDRNQPVDNSRRQSYPFQAQSNQQSRTPQYQPISPTLGPQWNQQTFHNAPQPDPYQLVYGGQTQASSSHQVPSAADYPKRGNQAQQAATSAPQPPSPTSRPSPSGRQQSYGPDEDYEDDLIPVVQTTPALQTQIPSPTPFDPLWPTPAPGQFFLSDPRNSKKVDQRFTKFGEQASENNIPCSAYTDDICYQQVYLEKHCLNSVSWNFFHHGKGSKDHCQRSYPFQQEKLGREGLSKCCQDGIYLTDVCIPGKCSNNTVQLCCFQKFLQARYRCCEDESQAVGPASTMDFSKCCYRHFVNEDDCCNAEAASNYWRSVHEVCYPNTKVDYSNIKMEVLFAEGVRVIDLNENRVWEYECRYGINRTQYAYLP</sequence>
<name>A0A158QZ33_NIPBR</name>
<dbReference type="EMBL" id="UYSL01020145">
    <property type="protein sequence ID" value="VDL73044.1"/>
    <property type="molecule type" value="Genomic_DNA"/>
</dbReference>
<evidence type="ECO:0000313" key="4">
    <source>
        <dbReference type="WBParaSite" id="NBR_0000945401-mRNA-1"/>
    </source>
</evidence>
<organism evidence="4">
    <name type="scientific">Nippostrongylus brasiliensis</name>
    <name type="common">Rat hookworm</name>
    <dbReference type="NCBI Taxonomy" id="27835"/>
    <lineage>
        <taxon>Eukaryota</taxon>
        <taxon>Metazoa</taxon>
        <taxon>Ecdysozoa</taxon>
        <taxon>Nematoda</taxon>
        <taxon>Chromadorea</taxon>
        <taxon>Rhabditida</taxon>
        <taxon>Rhabditina</taxon>
        <taxon>Rhabditomorpha</taxon>
        <taxon>Strongyloidea</taxon>
        <taxon>Heligmosomidae</taxon>
        <taxon>Nippostrongylus</taxon>
    </lineage>
</organism>
<evidence type="ECO:0000313" key="3">
    <source>
        <dbReference type="Proteomes" id="UP000271162"/>
    </source>
</evidence>
<evidence type="ECO:0000313" key="2">
    <source>
        <dbReference type="EMBL" id="VDL73044.1"/>
    </source>
</evidence>
<dbReference type="WBParaSite" id="NBR_0000945401-mRNA-1">
    <property type="protein sequence ID" value="NBR_0000945401-mRNA-1"/>
    <property type="gene ID" value="NBR_0000945401"/>
</dbReference>
<feature type="compositionally biased region" description="Polar residues" evidence="1">
    <location>
        <begin position="115"/>
        <end position="125"/>
    </location>
</feature>
<evidence type="ECO:0000256" key="1">
    <source>
        <dbReference type="SAM" id="MobiDB-lite"/>
    </source>
</evidence>
<feature type="region of interest" description="Disordered" evidence="1">
    <location>
        <begin position="54"/>
        <end position="170"/>
    </location>
</feature>
<feature type="compositionally biased region" description="Polar residues" evidence="1">
    <location>
        <begin position="55"/>
        <end position="102"/>
    </location>
</feature>
<gene>
    <name evidence="2" type="ORF">NBR_LOCUS9455</name>
</gene>
<dbReference type="AlphaFoldDB" id="A0A158QZ33"/>
<reference evidence="2 3" key="2">
    <citation type="submission" date="2018-11" db="EMBL/GenBank/DDBJ databases">
        <authorList>
            <consortium name="Pathogen Informatics"/>
        </authorList>
    </citation>
    <scope>NUCLEOTIDE SEQUENCE [LARGE SCALE GENOMIC DNA]</scope>
</reference>
<protein>
    <submittedName>
        <fullName evidence="4">DB domain-containing protein</fullName>
    </submittedName>
</protein>